<keyword evidence="1" id="KW-1133">Transmembrane helix</keyword>
<keyword evidence="1" id="KW-0812">Transmembrane</keyword>
<evidence type="ECO:0000256" key="1">
    <source>
        <dbReference type="SAM" id="Phobius"/>
    </source>
</evidence>
<sequence length="79" mass="8472">MAYQADRNSYASTTSGSVLAISGLRSPARRFRTGQAIRASLGVAGGALLWGAYLARFILLLTFVDVLCQLTKMKRSFGA</sequence>
<accession>A0A069E595</accession>
<comment type="caution">
    <text evidence="2">The sequence shown here is derived from an EMBL/GenBank/DDBJ whole genome shotgun (WGS) entry which is preliminary data.</text>
</comment>
<organism evidence="2 3">
    <name type="scientific">Hyphomonas adhaerens MHS-3</name>
    <dbReference type="NCBI Taxonomy" id="1280949"/>
    <lineage>
        <taxon>Bacteria</taxon>
        <taxon>Pseudomonadati</taxon>
        <taxon>Pseudomonadota</taxon>
        <taxon>Alphaproteobacteria</taxon>
        <taxon>Hyphomonadales</taxon>
        <taxon>Hyphomonadaceae</taxon>
        <taxon>Hyphomonas</taxon>
    </lineage>
</organism>
<reference evidence="2 3" key="1">
    <citation type="journal article" date="2014" name="Antonie Van Leeuwenhoek">
        <title>Hyphomonas beringensis sp. nov. and Hyphomonas chukchiensis sp. nov., isolated from surface seawater of the Bering Sea and Chukchi Sea.</title>
        <authorList>
            <person name="Li C."/>
            <person name="Lai Q."/>
            <person name="Li G."/>
            <person name="Dong C."/>
            <person name="Wang J."/>
            <person name="Liao Y."/>
            <person name="Shao Z."/>
        </authorList>
    </citation>
    <scope>NUCLEOTIDE SEQUENCE [LARGE SCALE GENOMIC DNA]</scope>
    <source>
        <strain evidence="2 3">MHS-3</strain>
    </source>
</reference>
<dbReference type="EMBL" id="ARYH01000001">
    <property type="protein sequence ID" value="KCZ85212.1"/>
    <property type="molecule type" value="Genomic_DNA"/>
</dbReference>
<protein>
    <submittedName>
        <fullName evidence="2">Uncharacterized protein</fullName>
    </submittedName>
</protein>
<keyword evidence="1" id="KW-0472">Membrane</keyword>
<feature type="transmembrane region" description="Helical" evidence="1">
    <location>
        <begin position="47"/>
        <end position="68"/>
    </location>
</feature>
<gene>
    <name evidence="2" type="ORF">HAD_06005</name>
</gene>
<proteinExistence type="predicted"/>
<evidence type="ECO:0000313" key="3">
    <source>
        <dbReference type="Proteomes" id="UP000027446"/>
    </source>
</evidence>
<evidence type="ECO:0000313" key="2">
    <source>
        <dbReference type="EMBL" id="KCZ85212.1"/>
    </source>
</evidence>
<name>A0A069E595_9PROT</name>
<dbReference type="AlphaFoldDB" id="A0A069E595"/>
<keyword evidence="3" id="KW-1185">Reference proteome</keyword>
<dbReference type="RefSeq" id="WP_035569982.1">
    <property type="nucleotide sequence ID" value="NZ_ARYH01000001.1"/>
</dbReference>
<dbReference type="Proteomes" id="UP000027446">
    <property type="component" value="Unassembled WGS sequence"/>
</dbReference>
<dbReference type="PATRIC" id="fig|1280949.3.peg.1221"/>